<dbReference type="PhylomeDB" id="E9H3X5"/>
<dbReference type="KEGG" id="dpx:DAPPUDRAFT_252977"/>
<dbReference type="HOGENOM" id="CLU_1877538_0_0_1"/>
<sequence>MDLETPALVVDDRVHSSLRSPKQIIEEVCTENSFKNLTKLEFHGCSNVSQKGIDFFLNETNPLDEISVQNCGNVNLEHMKTMAQEKHWNVKNYYERFRQMHTVSQVDLVNSAQSISIHLDPHAVKSLKLINGTQEN</sequence>
<dbReference type="AlphaFoldDB" id="E9H3X5"/>
<keyword evidence="2" id="KW-1185">Reference proteome</keyword>
<dbReference type="Gene3D" id="3.80.10.10">
    <property type="entry name" value="Ribonuclease Inhibitor"/>
    <property type="match status" value="1"/>
</dbReference>
<dbReference type="EMBL" id="GL732589">
    <property type="protein sequence ID" value="EFX73642.1"/>
    <property type="molecule type" value="Genomic_DNA"/>
</dbReference>
<evidence type="ECO:0000313" key="1">
    <source>
        <dbReference type="EMBL" id="EFX73642.1"/>
    </source>
</evidence>
<evidence type="ECO:0000313" key="2">
    <source>
        <dbReference type="Proteomes" id="UP000000305"/>
    </source>
</evidence>
<protein>
    <submittedName>
        <fullName evidence="1">Uncharacterized protein</fullName>
    </submittedName>
</protein>
<gene>
    <name evidence="1" type="ORF">DAPPUDRAFT_252977</name>
</gene>
<dbReference type="Proteomes" id="UP000000305">
    <property type="component" value="Unassembled WGS sequence"/>
</dbReference>
<dbReference type="InParanoid" id="E9H3X5"/>
<dbReference type="InterPro" id="IPR032675">
    <property type="entry name" value="LRR_dom_sf"/>
</dbReference>
<name>E9H3X5_DAPPU</name>
<organism evidence="1 2">
    <name type="scientific">Daphnia pulex</name>
    <name type="common">Water flea</name>
    <dbReference type="NCBI Taxonomy" id="6669"/>
    <lineage>
        <taxon>Eukaryota</taxon>
        <taxon>Metazoa</taxon>
        <taxon>Ecdysozoa</taxon>
        <taxon>Arthropoda</taxon>
        <taxon>Crustacea</taxon>
        <taxon>Branchiopoda</taxon>
        <taxon>Diplostraca</taxon>
        <taxon>Cladocera</taxon>
        <taxon>Anomopoda</taxon>
        <taxon>Daphniidae</taxon>
        <taxon>Daphnia</taxon>
    </lineage>
</organism>
<proteinExistence type="predicted"/>
<reference evidence="1 2" key="1">
    <citation type="journal article" date="2011" name="Science">
        <title>The ecoresponsive genome of Daphnia pulex.</title>
        <authorList>
            <person name="Colbourne J.K."/>
            <person name="Pfrender M.E."/>
            <person name="Gilbert D."/>
            <person name="Thomas W.K."/>
            <person name="Tucker A."/>
            <person name="Oakley T.H."/>
            <person name="Tokishita S."/>
            <person name="Aerts A."/>
            <person name="Arnold G.J."/>
            <person name="Basu M.K."/>
            <person name="Bauer D.J."/>
            <person name="Caceres C.E."/>
            <person name="Carmel L."/>
            <person name="Casola C."/>
            <person name="Choi J.H."/>
            <person name="Detter J.C."/>
            <person name="Dong Q."/>
            <person name="Dusheyko S."/>
            <person name="Eads B.D."/>
            <person name="Frohlich T."/>
            <person name="Geiler-Samerotte K.A."/>
            <person name="Gerlach D."/>
            <person name="Hatcher P."/>
            <person name="Jogdeo S."/>
            <person name="Krijgsveld J."/>
            <person name="Kriventseva E.V."/>
            <person name="Kultz D."/>
            <person name="Laforsch C."/>
            <person name="Lindquist E."/>
            <person name="Lopez J."/>
            <person name="Manak J.R."/>
            <person name="Muller J."/>
            <person name="Pangilinan J."/>
            <person name="Patwardhan R.P."/>
            <person name="Pitluck S."/>
            <person name="Pritham E.J."/>
            <person name="Rechtsteiner A."/>
            <person name="Rho M."/>
            <person name="Rogozin I.B."/>
            <person name="Sakarya O."/>
            <person name="Salamov A."/>
            <person name="Schaack S."/>
            <person name="Shapiro H."/>
            <person name="Shiga Y."/>
            <person name="Skalitzky C."/>
            <person name="Smith Z."/>
            <person name="Souvorov A."/>
            <person name="Sung W."/>
            <person name="Tang Z."/>
            <person name="Tsuchiya D."/>
            <person name="Tu H."/>
            <person name="Vos H."/>
            <person name="Wang M."/>
            <person name="Wolf Y.I."/>
            <person name="Yamagata H."/>
            <person name="Yamada T."/>
            <person name="Ye Y."/>
            <person name="Shaw J.R."/>
            <person name="Andrews J."/>
            <person name="Crease T.J."/>
            <person name="Tang H."/>
            <person name="Lucas S.M."/>
            <person name="Robertson H.M."/>
            <person name="Bork P."/>
            <person name="Koonin E.V."/>
            <person name="Zdobnov E.M."/>
            <person name="Grigoriev I.V."/>
            <person name="Lynch M."/>
            <person name="Boore J.L."/>
        </authorList>
    </citation>
    <scope>NUCLEOTIDE SEQUENCE [LARGE SCALE GENOMIC DNA]</scope>
</reference>
<accession>E9H3X5</accession>